<dbReference type="GO" id="GO:0016798">
    <property type="term" value="F:hydrolase activity, acting on glycosyl bonds"/>
    <property type="evidence" value="ECO:0007669"/>
    <property type="project" value="UniProtKB-KW"/>
</dbReference>
<evidence type="ECO:0000313" key="6">
    <source>
        <dbReference type="Proteomes" id="UP000006281"/>
    </source>
</evidence>
<accession>K0K1A5</accession>
<dbReference type="RefSeq" id="WP_015100741.1">
    <property type="nucleotide sequence ID" value="NC_019673.1"/>
</dbReference>
<evidence type="ECO:0000256" key="1">
    <source>
        <dbReference type="ARBA" id="ARBA00023295"/>
    </source>
</evidence>
<feature type="signal peptide" evidence="3">
    <location>
        <begin position="1"/>
        <end position="30"/>
    </location>
</feature>
<dbReference type="Proteomes" id="UP000006281">
    <property type="component" value="Chromosome"/>
</dbReference>
<dbReference type="OrthoDB" id="4981342at2"/>
<dbReference type="PATRIC" id="fig|1179773.3.peg.3328"/>
<dbReference type="STRING" id="1179773.BN6_33250"/>
<dbReference type="AlphaFoldDB" id="K0K1A5"/>
<keyword evidence="2" id="KW-0624">Polysaccharide degradation</keyword>
<dbReference type="InterPro" id="IPR024301">
    <property type="entry name" value="Amidase_6"/>
</dbReference>
<keyword evidence="6" id="KW-1185">Reference proteome</keyword>
<evidence type="ECO:0000259" key="4">
    <source>
        <dbReference type="PROSITE" id="PS50853"/>
    </source>
</evidence>
<dbReference type="KEGG" id="sesp:BN6_33250"/>
<keyword evidence="1" id="KW-0326">Glycosidase</keyword>
<feature type="chain" id="PRO_5003834006" description="Fibronectin type-III domain-containing protein" evidence="3">
    <location>
        <begin position="31"/>
        <end position="573"/>
    </location>
</feature>
<sequence>MSIQRLLSRSVVSAVAFALALPLVVAPAMAQTPLQLNTTSPYPVDDTASRSLTPTVSVYPGQLGSVEFELYNAEQTTRLADGPGTVGPDGRASWTVPSGVLADAVEYAWRSRAVGGGQVGNWSELHPIVTDSVDGVALPSSPPSPGAVDGLVVTPAAGGAYLTWQGADGGPGAIVTHYVVQAWRADGGGSPAAEVVVAATEDHAVVSGLFDQFEYRFGVTAHNEWNSGPGAGSGALRPAAAPLPAATFTAMATSYITARGKLSSGATNSPSRAVDESPHADVIREAVLADGPADVKEREHLVKENVLVTSHAAEVSDVAVVPGQGETVTVHANVFEKLDQEAVVSSTEKVKLPEERLRRFTFTFVVKSGASKLTSVTTPKEGEGQPDAVVETPTVKPVEMDENGFTEGPEIVSAAAAVNHARISSYARVWALKDNPHYKIKGNDCTNFISQALRHGYFPRRLGPYRSESVWWYNGAWPIYGSWTWYAAHNSFNHMWKKNRAVFRSHTNQAVPGDILYFDFQNDGKIDHAAVVTNVQGYHVWYAQHQPKLKYRHLQKVLAGSPSTRVYLAHMTG</sequence>
<protein>
    <recommendedName>
        <fullName evidence="4">Fibronectin type-III domain-containing protein</fullName>
    </recommendedName>
</protein>
<dbReference type="InterPro" id="IPR036116">
    <property type="entry name" value="FN3_sf"/>
</dbReference>
<dbReference type="Gene3D" id="2.60.40.10">
    <property type="entry name" value="Immunoglobulins"/>
    <property type="match status" value="1"/>
</dbReference>
<dbReference type="EMBL" id="HE804045">
    <property type="protein sequence ID" value="CCH30629.1"/>
    <property type="molecule type" value="Genomic_DNA"/>
</dbReference>
<dbReference type="HOGENOM" id="CLU_475577_0_0_11"/>
<dbReference type="InterPro" id="IPR003961">
    <property type="entry name" value="FN3_dom"/>
</dbReference>
<dbReference type="InterPro" id="IPR013783">
    <property type="entry name" value="Ig-like_fold"/>
</dbReference>
<reference evidence="5 6" key="1">
    <citation type="journal article" date="2012" name="BMC Genomics">
        <title>Complete genome sequence of Saccharothrix espanaensis DSM 44229T and comparison to the other completely sequenced Pseudonocardiaceae.</title>
        <authorList>
            <person name="Strobel T."/>
            <person name="Al-Dilaimi A."/>
            <person name="Blom J."/>
            <person name="Gessner A."/>
            <person name="Kalinowski J."/>
            <person name="Luzhetska M."/>
            <person name="Puhler A."/>
            <person name="Szczepanowski R."/>
            <person name="Bechthold A."/>
            <person name="Ruckert C."/>
        </authorList>
    </citation>
    <scope>NUCLEOTIDE SEQUENCE [LARGE SCALE GENOMIC DNA]</scope>
    <source>
        <strain evidence="6">ATCC 51144 / DSM 44229 / JCM 9112 / NBRC 15066 / NRRL 15764</strain>
    </source>
</reference>
<dbReference type="PANTHER" id="PTHR40032:SF1">
    <property type="entry name" value="EXPORTED PROTEIN"/>
    <property type="match status" value="1"/>
</dbReference>
<organism evidence="5 6">
    <name type="scientific">Saccharothrix espanaensis (strain ATCC 51144 / DSM 44229 / JCM 9112 / NBRC 15066 / NRRL 15764)</name>
    <dbReference type="NCBI Taxonomy" id="1179773"/>
    <lineage>
        <taxon>Bacteria</taxon>
        <taxon>Bacillati</taxon>
        <taxon>Actinomycetota</taxon>
        <taxon>Actinomycetes</taxon>
        <taxon>Pseudonocardiales</taxon>
        <taxon>Pseudonocardiaceae</taxon>
        <taxon>Saccharothrix</taxon>
    </lineage>
</organism>
<keyword evidence="2" id="KW-0119">Carbohydrate metabolism</keyword>
<keyword evidence="1" id="KW-0378">Hydrolase</keyword>
<dbReference type="PROSITE" id="PS50853">
    <property type="entry name" value="FN3"/>
    <property type="match status" value="1"/>
</dbReference>
<feature type="domain" description="Fibronectin type-III" evidence="4">
    <location>
        <begin position="144"/>
        <end position="244"/>
    </location>
</feature>
<gene>
    <name evidence="5" type="ordered locus">BN6_33250</name>
</gene>
<dbReference type="CDD" id="cd00063">
    <property type="entry name" value="FN3"/>
    <property type="match status" value="1"/>
</dbReference>
<dbReference type="Pfam" id="PF12671">
    <property type="entry name" value="Amidase_6"/>
    <property type="match status" value="1"/>
</dbReference>
<keyword evidence="3" id="KW-0732">Signal</keyword>
<dbReference type="GO" id="GO:0000272">
    <property type="term" value="P:polysaccharide catabolic process"/>
    <property type="evidence" value="ECO:0007669"/>
    <property type="project" value="UniProtKB-KW"/>
</dbReference>
<evidence type="ECO:0000256" key="3">
    <source>
        <dbReference type="SAM" id="SignalP"/>
    </source>
</evidence>
<dbReference type="SMART" id="SM00060">
    <property type="entry name" value="FN3"/>
    <property type="match status" value="1"/>
</dbReference>
<dbReference type="SUPFAM" id="SSF49265">
    <property type="entry name" value="Fibronectin type III"/>
    <property type="match status" value="1"/>
</dbReference>
<evidence type="ECO:0000313" key="5">
    <source>
        <dbReference type="EMBL" id="CCH30629.1"/>
    </source>
</evidence>
<dbReference type="eggNOG" id="ENOG5030VQS">
    <property type="taxonomic scope" value="Bacteria"/>
</dbReference>
<name>K0K1A5_SACES</name>
<evidence type="ECO:0000256" key="2">
    <source>
        <dbReference type="ARBA" id="ARBA00023326"/>
    </source>
</evidence>
<proteinExistence type="predicted"/>
<dbReference type="PANTHER" id="PTHR40032">
    <property type="entry name" value="EXPORTED PROTEIN-RELATED"/>
    <property type="match status" value="1"/>
</dbReference>